<dbReference type="PANTHER" id="PTHR12357">
    <property type="entry name" value="YTH YT521-B HOMOLOGY DOMAIN-CONTAINING"/>
    <property type="match status" value="1"/>
</dbReference>
<feature type="compositionally biased region" description="Polar residues" evidence="5">
    <location>
        <begin position="523"/>
        <end position="541"/>
    </location>
</feature>
<feature type="domain" description="YTH" evidence="6">
    <location>
        <begin position="296"/>
        <end position="433"/>
    </location>
</feature>
<reference evidence="7 8" key="1">
    <citation type="submission" date="2020-10" db="EMBL/GenBank/DDBJ databases">
        <title>Plant Genome Project.</title>
        <authorList>
            <person name="Zhang R.-G."/>
        </authorList>
    </citation>
    <scope>NUCLEOTIDE SEQUENCE [LARGE SCALE GENOMIC DNA]</scope>
    <source>
        <strain evidence="7">FAFU-HL-1</strain>
        <tissue evidence="7">Leaf</tissue>
    </source>
</reference>
<dbReference type="GO" id="GO:1990247">
    <property type="term" value="F:N6-methyladenosine-containing RNA reader activity"/>
    <property type="evidence" value="ECO:0007669"/>
    <property type="project" value="UniProtKB-UniRule"/>
</dbReference>
<dbReference type="InterPro" id="IPR007275">
    <property type="entry name" value="YTH_domain"/>
</dbReference>
<evidence type="ECO:0000256" key="1">
    <source>
        <dbReference type="ARBA" id="ARBA00004496"/>
    </source>
</evidence>
<name>A0A835J144_9ROSI</name>
<feature type="compositionally biased region" description="Polar residues" evidence="5">
    <location>
        <begin position="124"/>
        <end position="159"/>
    </location>
</feature>
<dbReference type="PROSITE" id="PS50882">
    <property type="entry name" value="YTH"/>
    <property type="match status" value="1"/>
</dbReference>
<keyword evidence="3 4" id="KW-0694">RNA-binding</keyword>
<dbReference type="PANTHER" id="PTHR12357:SF82">
    <property type="entry name" value="YTH DOMAIN-CONTAINING FAMILY PROTEIN"/>
    <property type="match status" value="1"/>
</dbReference>
<sequence length="551" mass="60434">MEAVPSATDKAAGLLENLSLDSQTKTAGNPAPAMKDFYGDNGNFIYNQGYGYGPFGAYPSPNSPIPTMGYDGQLYGAQQQYHYPGSFYQPSTSAGLFYPSNQPNHSQGHVASPGTADKVPFSAGTATKNSNNKVNAGSVNRSNGPATGAGFSSTLNTHPTRPISGMDQASGYMNLMNPNNRMYGQYGNRMYGQYGSRAGADFGSYAYDSWTNGRGWVVVDNKYKSRGHGYGNENRDGLNELNRGPRAKSFRNHKEFGAVTKTAEGQNIPLSNSNLPKIPEREQYNQEDFPEEYSDAKFFVIKSFSEDDVHKSIKYSVWTSTPNGNKKLDAAYKQAKENPSGCPVFLLFSVNTSGQFVGLAEMVGPVDFNKTVEYWQQDKWTGCFPLKWHIIKDVPNGCLRHITLENNENKPVTNSRDTQEVIFEKGVQILKIFKDHQGKTSILDDFSFYAGRERIMQEKRVKQNIQKQARFASISEGKSAVMGKESLQTDAASIKEPVDATPLESVKMNGEVNVKEEKASDLTVDNSARDATSTAVSSENNVVPNVAASAC</sequence>
<evidence type="ECO:0000259" key="6">
    <source>
        <dbReference type="PROSITE" id="PS50882"/>
    </source>
</evidence>
<keyword evidence="8" id="KW-1185">Reference proteome</keyword>
<evidence type="ECO:0000256" key="2">
    <source>
        <dbReference type="ARBA" id="ARBA00022490"/>
    </source>
</evidence>
<dbReference type="EMBL" id="JADGMS010000019">
    <property type="protein sequence ID" value="KAF9661171.1"/>
    <property type="molecule type" value="Genomic_DNA"/>
</dbReference>
<evidence type="ECO:0000256" key="4">
    <source>
        <dbReference type="RuleBase" id="RU369095"/>
    </source>
</evidence>
<evidence type="ECO:0000256" key="5">
    <source>
        <dbReference type="SAM" id="MobiDB-lite"/>
    </source>
</evidence>
<feature type="region of interest" description="Disordered" evidence="5">
    <location>
        <begin position="517"/>
        <end position="541"/>
    </location>
</feature>
<dbReference type="AlphaFoldDB" id="A0A835J144"/>
<gene>
    <name evidence="7" type="ORF">SADUNF_Sadunf19G0039900</name>
</gene>
<keyword evidence="2" id="KW-0963">Cytoplasm</keyword>
<comment type="similarity">
    <text evidence="4">Belongs to the YTHDF family.</text>
</comment>
<comment type="function">
    <text evidence="4">Specifically recognizes and binds N6-methyladenosine (m6A)-containing RNAs, and regulates mRNA stability. M6A is a modification present at internal sites of mRNAs and some non-coding RNAs and plays a role in mRNA stability and processing.</text>
</comment>
<comment type="subcellular location">
    <subcellularLocation>
        <location evidence="1">Cytoplasm</location>
    </subcellularLocation>
</comment>
<dbReference type="InterPro" id="IPR045168">
    <property type="entry name" value="YTH_prot"/>
</dbReference>
<evidence type="ECO:0000256" key="3">
    <source>
        <dbReference type="ARBA" id="ARBA00022884"/>
    </source>
</evidence>
<evidence type="ECO:0000313" key="8">
    <source>
        <dbReference type="Proteomes" id="UP000657918"/>
    </source>
</evidence>
<dbReference type="Proteomes" id="UP000657918">
    <property type="component" value="Unassembled WGS sequence"/>
</dbReference>
<dbReference type="Gene3D" id="3.10.590.10">
    <property type="entry name" value="ph1033 like domains"/>
    <property type="match status" value="1"/>
</dbReference>
<dbReference type="GO" id="GO:0005737">
    <property type="term" value="C:cytoplasm"/>
    <property type="evidence" value="ECO:0007669"/>
    <property type="project" value="UniProtKB-SubCell"/>
</dbReference>
<comment type="caution">
    <text evidence="7">The sequence shown here is derived from an EMBL/GenBank/DDBJ whole genome shotgun (WGS) entry which is preliminary data.</text>
</comment>
<evidence type="ECO:0000313" key="7">
    <source>
        <dbReference type="EMBL" id="KAF9661171.1"/>
    </source>
</evidence>
<accession>A0A835J144</accession>
<dbReference type="GO" id="GO:0061157">
    <property type="term" value="P:mRNA destabilization"/>
    <property type="evidence" value="ECO:0007669"/>
    <property type="project" value="TreeGrafter"/>
</dbReference>
<dbReference type="Pfam" id="PF04146">
    <property type="entry name" value="YTH"/>
    <property type="match status" value="1"/>
</dbReference>
<feature type="region of interest" description="Disordered" evidence="5">
    <location>
        <begin position="124"/>
        <end position="164"/>
    </location>
</feature>
<organism evidence="7 8">
    <name type="scientific">Salix dunnii</name>
    <dbReference type="NCBI Taxonomy" id="1413687"/>
    <lineage>
        <taxon>Eukaryota</taxon>
        <taxon>Viridiplantae</taxon>
        <taxon>Streptophyta</taxon>
        <taxon>Embryophyta</taxon>
        <taxon>Tracheophyta</taxon>
        <taxon>Spermatophyta</taxon>
        <taxon>Magnoliopsida</taxon>
        <taxon>eudicotyledons</taxon>
        <taxon>Gunneridae</taxon>
        <taxon>Pentapetalae</taxon>
        <taxon>rosids</taxon>
        <taxon>fabids</taxon>
        <taxon>Malpighiales</taxon>
        <taxon>Salicaceae</taxon>
        <taxon>Saliceae</taxon>
        <taxon>Salix</taxon>
    </lineage>
</organism>
<protein>
    <recommendedName>
        <fullName evidence="4">YTH domain-containing family protein</fullName>
    </recommendedName>
</protein>
<dbReference type="GO" id="GO:0003729">
    <property type="term" value="F:mRNA binding"/>
    <property type="evidence" value="ECO:0007669"/>
    <property type="project" value="UniProtKB-UniRule"/>
</dbReference>
<dbReference type="CDD" id="cd21134">
    <property type="entry name" value="YTH"/>
    <property type="match status" value="1"/>
</dbReference>
<proteinExistence type="inferred from homology"/>
<dbReference type="OrthoDB" id="306690at2759"/>
<dbReference type="FunFam" id="3.10.590.10:FF:000001">
    <property type="entry name" value="YTH domain family 1, isoform CRA_a"/>
    <property type="match status" value="1"/>
</dbReference>